<dbReference type="InterPro" id="IPR015946">
    <property type="entry name" value="KH_dom-like_a/b"/>
</dbReference>
<sequence length="150" mass="17026">MNLDDNQENQDPVQEIKTAEIAALIKEALEIMGVDSRVGVEQNVQGFTFNISSPDSNLLIGQRGANLHALQTLIHSIAYKKYGPTDRFTLDVDDYKKKREWYLRETAICFHGFESHYLHQLTCWTKNNILMLVSLAARILKAPHNSGVLL</sequence>
<dbReference type="Proteomes" id="UP000319613">
    <property type="component" value="Unassembled WGS sequence"/>
</dbReference>
<gene>
    <name evidence="1" type="ORF">G01um101477_668</name>
</gene>
<dbReference type="AlphaFoldDB" id="A0A554J991"/>
<comment type="caution">
    <text evidence="1">The sequence shown here is derived from an EMBL/GenBank/DDBJ whole genome shotgun (WGS) entry which is preliminary data.</text>
</comment>
<dbReference type="PANTHER" id="PTHR35800">
    <property type="entry name" value="PROTEIN JAG"/>
    <property type="match status" value="1"/>
</dbReference>
<evidence type="ECO:0000313" key="2">
    <source>
        <dbReference type="Proteomes" id="UP000319613"/>
    </source>
</evidence>
<dbReference type="PANTHER" id="PTHR35800:SF1">
    <property type="entry name" value="RNA-BINDING PROTEIN KHPB"/>
    <property type="match status" value="1"/>
</dbReference>
<dbReference type="EMBL" id="VMFF01000080">
    <property type="protein sequence ID" value="TSC64926.1"/>
    <property type="molecule type" value="Genomic_DNA"/>
</dbReference>
<reference evidence="1 2" key="1">
    <citation type="submission" date="2017-07" db="EMBL/GenBank/DDBJ databases">
        <title>Mechanisms for carbon and nitrogen cycling indicate functional differentiation within the Candidate Phyla Radiation.</title>
        <authorList>
            <person name="Danczak R.E."/>
            <person name="Johnston M.D."/>
            <person name="Kenah C."/>
            <person name="Slattery M."/>
            <person name="Wrighton K.C."/>
            <person name="Wilkins M.J."/>
        </authorList>
    </citation>
    <scope>NUCLEOTIDE SEQUENCE [LARGE SCALE GENOMIC DNA]</scope>
    <source>
        <strain evidence="1">Gr01-1014_77</strain>
    </source>
</reference>
<evidence type="ECO:0000313" key="1">
    <source>
        <dbReference type="EMBL" id="TSC64926.1"/>
    </source>
</evidence>
<dbReference type="CDD" id="cd02414">
    <property type="entry name" value="KH-II_Jag"/>
    <property type="match status" value="1"/>
</dbReference>
<accession>A0A554J991</accession>
<protein>
    <recommendedName>
        <fullName evidence="3">KH domain-containing protein</fullName>
    </recommendedName>
</protein>
<dbReference type="GO" id="GO:0003723">
    <property type="term" value="F:RNA binding"/>
    <property type="evidence" value="ECO:0007669"/>
    <property type="project" value="InterPro"/>
</dbReference>
<proteinExistence type="predicted"/>
<dbReference type="Gene3D" id="3.30.300.20">
    <property type="match status" value="1"/>
</dbReference>
<dbReference type="InterPro" id="IPR039247">
    <property type="entry name" value="KhpB"/>
</dbReference>
<evidence type="ECO:0008006" key="3">
    <source>
        <dbReference type="Google" id="ProtNLM"/>
    </source>
</evidence>
<organism evidence="1 2">
    <name type="scientific">Candidatus Doudnabacteria bacterium Gr01-1014_77</name>
    <dbReference type="NCBI Taxonomy" id="2017133"/>
    <lineage>
        <taxon>Bacteria</taxon>
        <taxon>Candidatus Doudnaibacteriota</taxon>
    </lineage>
</organism>
<dbReference type="InterPro" id="IPR038008">
    <property type="entry name" value="Jag_KH"/>
</dbReference>
<name>A0A554J991_9BACT</name>